<dbReference type="AlphaFoldDB" id="A0A6D2J882"/>
<dbReference type="Proteomes" id="UP000467841">
    <property type="component" value="Unassembled WGS sequence"/>
</dbReference>
<organism evidence="1 2">
    <name type="scientific">Microthlaspi erraticum</name>
    <dbReference type="NCBI Taxonomy" id="1685480"/>
    <lineage>
        <taxon>Eukaryota</taxon>
        <taxon>Viridiplantae</taxon>
        <taxon>Streptophyta</taxon>
        <taxon>Embryophyta</taxon>
        <taxon>Tracheophyta</taxon>
        <taxon>Spermatophyta</taxon>
        <taxon>Magnoliopsida</taxon>
        <taxon>eudicotyledons</taxon>
        <taxon>Gunneridae</taxon>
        <taxon>Pentapetalae</taxon>
        <taxon>rosids</taxon>
        <taxon>malvids</taxon>
        <taxon>Brassicales</taxon>
        <taxon>Brassicaceae</taxon>
        <taxon>Coluteocarpeae</taxon>
        <taxon>Microthlaspi</taxon>
    </lineage>
</organism>
<name>A0A6D2J882_9BRAS</name>
<keyword evidence="2" id="KW-1185">Reference proteome</keyword>
<dbReference type="OrthoDB" id="581739at2759"/>
<proteinExistence type="predicted"/>
<protein>
    <recommendedName>
        <fullName evidence="3">Jacalin-type lectin domain-containing protein</fullName>
    </recommendedName>
</protein>
<evidence type="ECO:0008006" key="3">
    <source>
        <dbReference type="Google" id="ProtNLM"/>
    </source>
</evidence>
<evidence type="ECO:0000313" key="1">
    <source>
        <dbReference type="EMBL" id="CAA7033259.1"/>
    </source>
</evidence>
<sequence length="73" mass="8457">MNIHSVWICPKRSSGHVEKIYGRKADENDSTRIVRLNHETEFVTGISGEKSYSGLSSLRFIQTRESTWPFTRK</sequence>
<dbReference type="EMBL" id="CACVBM020001129">
    <property type="protein sequence ID" value="CAA7033259.1"/>
    <property type="molecule type" value="Genomic_DNA"/>
</dbReference>
<accession>A0A6D2J882</accession>
<comment type="caution">
    <text evidence="1">The sequence shown here is derived from an EMBL/GenBank/DDBJ whole genome shotgun (WGS) entry which is preliminary data.</text>
</comment>
<reference evidence="1" key="1">
    <citation type="submission" date="2020-01" db="EMBL/GenBank/DDBJ databases">
        <authorList>
            <person name="Mishra B."/>
        </authorList>
    </citation>
    <scope>NUCLEOTIDE SEQUENCE [LARGE SCALE GENOMIC DNA]</scope>
</reference>
<gene>
    <name evidence="1" type="ORF">MERR_LOCUS20494</name>
</gene>
<evidence type="ECO:0000313" key="2">
    <source>
        <dbReference type="Proteomes" id="UP000467841"/>
    </source>
</evidence>